<organism evidence="3 4">
    <name type="scientific">Candidula unifasciata</name>
    <dbReference type="NCBI Taxonomy" id="100452"/>
    <lineage>
        <taxon>Eukaryota</taxon>
        <taxon>Metazoa</taxon>
        <taxon>Spiralia</taxon>
        <taxon>Lophotrochozoa</taxon>
        <taxon>Mollusca</taxon>
        <taxon>Gastropoda</taxon>
        <taxon>Heterobranchia</taxon>
        <taxon>Euthyneura</taxon>
        <taxon>Panpulmonata</taxon>
        <taxon>Eupulmonata</taxon>
        <taxon>Stylommatophora</taxon>
        <taxon>Helicina</taxon>
        <taxon>Helicoidea</taxon>
        <taxon>Geomitridae</taxon>
        <taxon>Candidula</taxon>
    </lineage>
</organism>
<accession>A0A8S3Z271</accession>
<reference evidence="3" key="1">
    <citation type="submission" date="2021-04" db="EMBL/GenBank/DDBJ databases">
        <authorList>
            <consortium name="Molecular Ecology Group"/>
        </authorList>
    </citation>
    <scope>NUCLEOTIDE SEQUENCE</scope>
</reference>
<dbReference type="SUPFAM" id="SSF81296">
    <property type="entry name" value="E set domains"/>
    <property type="match status" value="1"/>
</dbReference>
<keyword evidence="4" id="KW-1185">Reference proteome</keyword>
<dbReference type="Pfam" id="PF02221">
    <property type="entry name" value="E1_DerP2_DerF2"/>
    <property type="match status" value="1"/>
</dbReference>
<protein>
    <recommendedName>
        <fullName evidence="2">MD-2-related lipid-recognition domain-containing protein</fullName>
    </recommendedName>
</protein>
<evidence type="ECO:0000256" key="1">
    <source>
        <dbReference type="SAM" id="SignalP"/>
    </source>
</evidence>
<dbReference type="Gene3D" id="2.60.40.770">
    <property type="match status" value="1"/>
</dbReference>
<dbReference type="InterPro" id="IPR003172">
    <property type="entry name" value="ML_dom"/>
</dbReference>
<evidence type="ECO:0000313" key="4">
    <source>
        <dbReference type="Proteomes" id="UP000678393"/>
    </source>
</evidence>
<evidence type="ECO:0000313" key="3">
    <source>
        <dbReference type="EMBL" id="CAG5123593.1"/>
    </source>
</evidence>
<comment type="caution">
    <text evidence="3">The sequence shown here is derived from an EMBL/GenBank/DDBJ whole genome shotgun (WGS) entry which is preliminary data.</text>
</comment>
<feature type="domain" description="MD-2-related lipid-recognition" evidence="2">
    <location>
        <begin position="51"/>
        <end position="170"/>
    </location>
</feature>
<dbReference type="EMBL" id="CAJHNH020001559">
    <property type="protein sequence ID" value="CAG5123593.1"/>
    <property type="molecule type" value="Genomic_DNA"/>
</dbReference>
<gene>
    <name evidence="3" type="ORF">CUNI_LOCUS9151</name>
</gene>
<dbReference type="AlphaFoldDB" id="A0A8S3Z271"/>
<dbReference type="OrthoDB" id="6152959at2759"/>
<feature type="signal peptide" evidence="1">
    <location>
        <begin position="1"/>
        <end position="26"/>
    </location>
</feature>
<keyword evidence="1" id="KW-0732">Signal</keyword>
<dbReference type="Proteomes" id="UP000678393">
    <property type="component" value="Unassembled WGS sequence"/>
</dbReference>
<sequence length="173" mass="19655">MNRKRNGRVVSLMAMSVALMSWVVHGNDLVFKSEVDHLRNMEEDIGSATKCDTTKVNISWTPRQLSPSGQVEITFSYTAPHDMNGGFMNLSLYFHGEQEPFVGYSNKFSCDDIKPYSIKCPLRKKLTFSFTKNITNLHPLTSFPGDYDAIVDIKNEKNESMLCLNFTLSIKEI</sequence>
<evidence type="ECO:0000259" key="2">
    <source>
        <dbReference type="Pfam" id="PF02221"/>
    </source>
</evidence>
<feature type="chain" id="PRO_5035845573" description="MD-2-related lipid-recognition domain-containing protein" evidence="1">
    <location>
        <begin position="27"/>
        <end position="173"/>
    </location>
</feature>
<name>A0A8S3Z271_9EUPU</name>
<dbReference type="InterPro" id="IPR014756">
    <property type="entry name" value="Ig_E-set"/>
</dbReference>
<proteinExistence type="predicted"/>